<dbReference type="HAMAP" id="MF_02079">
    <property type="entry name" value="PGT_RodA"/>
    <property type="match status" value="1"/>
</dbReference>
<feature type="transmembrane region" description="Helical" evidence="11">
    <location>
        <begin position="350"/>
        <end position="372"/>
    </location>
</feature>
<comment type="subcellular location">
    <subcellularLocation>
        <location evidence="11">Cell membrane</location>
        <topology evidence="11">Multi-pass membrane protein</topology>
    </subcellularLocation>
    <subcellularLocation>
        <location evidence="1">Membrane</location>
        <topology evidence="1">Multi-pass membrane protein</topology>
    </subcellularLocation>
</comment>
<feature type="transmembrane region" description="Helical" evidence="11">
    <location>
        <begin position="74"/>
        <end position="92"/>
    </location>
</feature>
<feature type="transmembrane region" description="Helical" evidence="11">
    <location>
        <begin position="312"/>
        <end position="330"/>
    </location>
</feature>
<proteinExistence type="inferred from homology"/>
<reference evidence="12 13" key="1">
    <citation type="submission" date="2023-04" db="EMBL/GenBank/DDBJ databases">
        <authorList>
            <person name="Hsu D."/>
        </authorList>
    </citation>
    <scope>NUCLEOTIDE SEQUENCE [LARGE SCALE GENOMIC DNA]</scope>
    <source>
        <strain evidence="12 13">MK1</strain>
    </source>
</reference>
<evidence type="ECO:0000256" key="8">
    <source>
        <dbReference type="ARBA" id="ARBA00022989"/>
    </source>
</evidence>
<keyword evidence="2 11" id="KW-1003">Cell membrane</keyword>
<dbReference type="NCBIfam" id="TIGR02210">
    <property type="entry name" value="rodA_shape"/>
    <property type="match status" value="1"/>
</dbReference>
<dbReference type="GO" id="GO:0015648">
    <property type="term" value="F:lipid-linked peptidoglycan transporter activity"/>
    <property type="evidence" value="ECO:0007669"/>
    <property type="project" value="TreeGrafter"/>
</dbReference>
<dbReference type="KEGG" id="dbc:MFMK1_001041"/>
<name>A0AAU0UPX3_9FIRM</name>
<dbReference type="GO" id="GO:0008955">
    <property type="term" value="F:peptidoglycan glycosyltransferase activity"/>
    <property type="evidence" value="ECO:0007669"/>
    <property type="project" value="UniProtKB-UniRule"/>
</dbReference>
<dbReference type="Proteomes" id="UP001329915">
    <property type="component" value="Chromosome"/>
</dbReference>
<keyword evidence="10 11" id="KW-0961">Cell wall biogenesis/degradation</keyword>
<evidence type="ECO:0000256" key="5">
    <source>
        <dbReference type="ARBA" id="ARBA00022692"/>
    </source>
</evidence>
<comment type="catalytic activity">
    <reaction evidence="11">
        <text>[GlcNAc-(1-&gt;4)-Mur2Ac(oyl-L-Ala-gamma-D-Glu-L-Lys-D-Ala-D-Ala)](n)-di-trans,octa-cis-undecaprenyl diphosphate + beta-D-GlcNAc-(1-&gt;4)-Mur2Ac(oyl-L-Ala-gamma-D-Glu-L-Lys-D-Ala-D-Ala)-di-trans,octa-cis-undecaprenyl diphosphate = [GlcNAc-(1-&gt;4)-Mur2Ac(oyl-L-Ala-gamma-D-Glu-L-Lys-D-Ala-D-Ala)](n+1)-di-trans,octa-cis-undecaprenyl diphosphate + di-trans,octa-cis-undecaprenyl diphosphate + H(+)</text>
        <dbReference type="Rhea" id="RHEA:23708"/>
        <dbReference type="Rhea" id="RHEA-COMP:9602"/>
        <dbReference type="Rhea" id="RHEA-COMP:9603"/>
        <dbReference type="ChEBI" id="CHEBI:15378"/>
        <dbReference type="ChEBI" id="CHEBI:58405"/>
        <dbReference type="ChEBI" id="CHEBI:60033"/>
        <dbReference type="ChEBI" id="CHEBI:78435"/>
        <dbReference type="EC" id="2.4.99.28"/>
    </reaction>
</comment>
<dbReference type="AlphaFoldDB" id="A0AAU0UPX3"/>
<comment type="pathway">
    <text evidence="11">Cell wall biogenesis; peptidoglycan biosynthesis.</text>
</comment>
<dbReference type="GO" id="GO:0051301">
    <property type="term" value="P:cell division"/>
    <property type="evidence" value="ECO:0007669"/>
    <property type="project" value="InterPro"/>
</dbReference>
<keyword evidence="8 11" id="KW-1133">Transmembrane helix</keyword>
<feature type="transmembrane region" description="Helical" evidence="11">
    <location>
        <begin position="112"/>
        <end position="129"/>
    </location>
</feature>
<keyword evidence="13" id="KW-1185">Reference proteome</keyword>
<dbReference type="GO" id="GO:0008360">
    <property type="term" value="P:regulation of cell shape"/>
    <property type="evidence" value="ECO:0007669"/>
    <property type="project" value="UniProtKB-KW"/>
</dbReference>
<dbReference type="InterPro" id="IPR001182">
    <property type="entry name" value="FtsW/RodA"/>
</dbReference>
<evidence type="ECO:0000256" key="10">
    <source>
        <dbReference type="ARBA" id="ARBA00023316"/>
    </source>
</evidence>
<keyword evidence="9 11" id="KW-0472">Membrane</keyword>
<accession>A0AAU0UPX3</accession>
<comment type="similarity">
    <text evidence="11">Belongs to the SEDS family. MrdB/RodA subfamily.</text>
</comment>
<feature type="transmembrane region" description="Helical" evidence="11">
    <location>
        <begin position="43"/>
        <end position="62"/>
    </location>
</feature>
<feature type="transmembrane region" description="Helical" evidence="11">
    <location>
        <begin position="283"/>
        <end position="300"/>
    </location>
</feature>
<dbReference type="Pfam" id="PF01098">
    <property type="entry name" value="FTSW_RODA_SPOVE"/>
    <property type="match status" value="1"/>
</dbReference>
<dbReference type="GO" id="GO:0032153">
    <property type="term" value="C:cell division site"/>
    <property type="evidence" value="ECO:0007669"/>
    <property type="project" value="TreeGrafter"/>
</dbReference>
<keyword evidence="3 11" id="KW-0328">Glycosyltransferase</keyword>
<evidence type="ECO:0000256" key="1">
    <source>
        <dbReference type="ARBA" id="ARBA00004141"/>
    </source>
</evidence>
<dbReference type="PANTHER" id="PTHR30474:SF1">
    <property type="entry name" value="PEPTIDOGLYCAN GLYCOSYLTRANSFERASE MRDB"/>
    <property type="match status" value="1"/>
</dbReference>
<dbReference type="GO" id="GO:0071555">
    <property type="term" value="P:cell wall organization"/>
    <property type="evidence" value="ECO:0007669"/>
    <property type="project" value="UniProtKB-KW"/>
</dbReference>
<keyword evidence="5 11" id="KW-0812">Transmembrane</keyword>
<evidence type="ECO:0000313" key="12">
    <source>
        <dbReference type="EMBL" id="WRO21238.1"/>
    </source>
</evidence>
<dbReference type="RefSeq" id="WP_366924090.1">
    <property type="nucleotide sequence ID" value="NZ_CP121694.1"/>
</dbReference>
<evidence type="ECO:0000256" key="6">
    <source>
        <dbReference type="ARBA" id="ARBA00022960"/>
    </source>
</evidence>
<keyword evidence="4 11" id="KW-0808">Transferase</keyword>
<dbReference type="InterPro" id="IPR011923">
    <property type="entry name" value="RodA/MrdB"/>
</dbReference>
<dbReference type="PROSITE" id="PS00428">
    <property type="entry name" value="FTSW_RODA_SPOVE"/>
    <property type="match status" value="1"/>
</dbReference>
<evidence type="ECO:0000313" key="13">
    <source>
        <dbReference type="Proteomes" id="UP001329915"/>
    </source>
</evidence>
<dbReference type="EMBL" id="CP121694">
    <property type="protein sequence ID" value="WRO21238.1"/>
    <property type="molecule type" value="Genomic_DNA"/>
</dbReference>
<dbReference type="InterPro" id="IPR018365">
    <property type="entry name" value="Cell_cycle_FtsW-rel_CS"/>
</dbReference>
<keyword evidence="7 11" id="KW-0573">Peptidoglycan synthesis</keyword>
<feature type="transmembrane region" description="Helical" evidence="11">
    <location>
        <begin position="183"/>
        <end position="201"/>
    </location>
</feature>
<evidence type="ECO:0000256" key="2">
    <source>
        <dbReference type="ARBA" id="ARBA00022475"/>
    </source>
</evidence>
<evidence type="ECO:0000256" key="11">
    <source>
        <dbReference type="HAMAP-Rule" id="MF_02079"/>
    </source>
</evidence>
<feature type="transmembrane region" description="Helical" evidence="11">
    <location>
        <begin position="160"/>
        <end position="176"/>
    </location>
</feature>
<evidence type="ECO:0000256" key="4">
    <source>
        <dbReference type="ARBA" id="ARBA00022679"/>
    </source>
</evidence>
<gene>
    <name evidence="11 12" type="primary">rodA</name>
    <name evidence="12" type="ORF">MFMK1_001041</name>
</gene>
<dbReference type="GO" id="GO:0005886">
    <property type="term" value="C:plasma membrane"/>
    <property type="evidence" value="ECO:0007669"/>
    <property type="project" value="UniProtKB-SubCell"/>
</dbReference>
<evidence type="ECO:0000256" key="7">
    <source>
        <dbReference type="ARBA" id="ARBA00022984"/>
    </source>
</evidence>
<evidence type="ECO:0000256" key="3">
    <source>
        <dbReference type="ARBA" id="ARBA00022676"/>
    </source>
</evidence>
<dbReference type="GO" id="GO:0009252">
    <property type="term" value="P:peptidoglycan biosynthetic process"/>
    <property type="evidence" value="ECO:0007669"/>
    <property type="project" value="UniProtKB-UniRule"/>
</dbReference>
<feature type="transmembrane region" description="Helical" evidence="11">
    <location>
        <begin position="136"/>
        <end position="154"/>
    </location>
</feature>
<dbReference type="PANTHER" id="PTHR30474">
    <property type="entry name" value="CELL CYCLE PROTEIN"/>
    <property type="match status" value="1"/>
</dbReference>
<sequence>MRRKYFRTLDFPLLGAAAAIIAMSLPVLRSASAGVSDDPYHFIVKQTISIVIGLVGMIVVMSINYNQFARFSKWLYLGNLILLAVVLVPGLGTEANGATSWIRVGPLSLQPVEFAKILIILTFANFLVSRQGKLNTFRELIPCFLHFIFPMLLILKQPDLGSSLVFLVILFGMLLVGGVRLSLLFSLLGSSLAGAVSWVFLNLKFGVPLPIKNYQLMRLIVFLNPYADGKGGRGFGYNVIQSLTAVGSGKIWGQGLGQGSQVQLNFLPEHHTDFIFSVVGEELGFAGSIFLLLMYFLLLYRLIKIAQNAKDMYGSLIVTGVISMFFYHVVQNVGMAIGIMPITGLPLPMFSYGGSSMMANLIALGLALNVNLRRKKIMF</sequence>
<dbReference type="EC" id="2.4.99.28" evidence="11"/>
<keyword evidence="6 11" id="KW-0133">Cell shape</keyword>
<organism evidence="12 13">
    <name type="scientific">Metallumcola ferriviriculae</name>
    <dbReference type="NCBI Taxonomy" id="3039180"/>
    <lineage>
        <taxon>Bacteria</taxon>
        <taxon>Bacillati</taxon>
        <taxon>Bacillota</taxon>
        <taxon>Clostridia</taxon>
        <taxon>Neomoorellales</taxon>
        <taxon>Desulfitibacteraceae</taxon>
        <taxon>Metallumcola</taxon>
    </lineage>
</organism>
<comment type="function">
    <text evidence="11">Peptidoglycan polymerase that is essential for cell wall elongation.</text>
</comment>
<evidence type="ECO:0000256" key="9">
    <source>
        <dbReference type="ARBA" id="ARBA00023136"/>
    </source>
</evidence>
<protein>
    <recommendedName>
        <fullName evidence="11">Peptidoglycan glycosyltransferase RodA</fullName>
        <shortName evidence="11">PGT</shortName>
        <ecNumber evidence="11">2.4.99.28</ecNumber>
    </recommendedName>
    <alternativeName>
        <fullName evidence="11">Cell elongation protein RodA</fullName>
    </alternativeName>
    <alternativeName>
        <fullName evidence="11">Cell wall polymerase</fullName>
    </alternativeName>
    <alternativeName>
        <fullName evidence="11">Peptidoglycan polymerase</fullName>
        <shortName evidence="11">PG polymerase</shortName>
    </alternativeName>
</protein>